<evidence type="ECO:0000256" key="4">
    <source>
        <dbReference type="ARBA" id="ARBA00022490"/>
    </source>
</evidence>
<comment type="subcellular location">
    <subcellularLocation>
        <location evidence="1">Cytoplasm</location>
    </subcellularLocation>
</comment>
<dbReference type="GO" id="GO:0006397">
    <property type="term" value="P:mRNA processing"/>
    <property type="evidence" value="ECO:0007669"/>
    <property type="project" value="UniProtKB-KW"/>
</dbReference>
<dbReference type="PANTHER" id="PTHR11805">
    <property type="entry name" value="CYSTEINE-RICH PDZ-BINDING PROTEIN"/>
    <property type="match status" value="1"/>
</dbReference>
<organism evidence="9 10">
    <name type="scientific">Capsaspora owczarzaki (strain ATCC 30864)</name>
    <dbReference type="NCBI Taxonomy" id="595528"/>
    <lineage>
        <taxon>Eukaryota</taxon>
        <taxon>Filasterea</taxon>
        <taxon>Capsaspora</taxon>
    </lineage>
</organism>
<dbReference type="STRING" id="595528.A0A0D2WMA5"/>
<dbReference type="InParanoid" id="A0A0D2WMA5"/>
<dbReference type="eggNOG" id="KOG3476">
    <property type="taxonomic scope" value="Eukaryota"/>
</dbReference>
<dbReference type="RefSeq" id="XP_004363819.1">
    <property type="nucleotide sequence ID" value="XM_004363762.2"/>
</dbReference>
<reference evidence="10" key="1">
    <citation type="submission" date="2011-02" db="EMBL/GenBank/DDBJ databases">
        <title>The Genome Sequence of Capsaspora owczarzaki ATCC 30864.</title>
        <authorList>
            <person name="Russ C."/>
            <person name="Cuomo C."/>
            <person name="Burger G."/>
            <person name="Gray M.W."/>
            <person name="Holland P.W.H."/>
            <person name="King N."/>
            <person name="Lang F.B.F."/>
            <person name="Roger A.J."/>
            <person name="Ruiz-Trillo I."/>
            <person name="Young S.K."/>
            <person name="Zeng Q."/>
            <person name="Gargeya S."/>
            <person name="Alvarado L."/>
            <person name="Berlin A."/>
            <person name="Chapman S.B."/>
            <person name="Chen Z."/>
            <person name="Freedman E."/>
            <person name="Gellesch M."/>
            <person name="Goldberg J."/>
            <person name="Griggs A."/>
            <person name="Gujja S."/>
            <person name="Heilman E."/>
            <person name="Heiman D."/>
            <person name="Howarth C."/>
            <person name="Mehta T."/>
            <person name="Neiman D."/>
            <person name="Pearson M."/>
            <person name="Roberts A."/>
            <person name="Saif S."/>
            <person name="Shea T."/>
            <person name="Shenoy N."/>
            <person name="Sisk P."/>
            <person name="Stolte C."/>
            <person name="Sykes S."/>
            <person name="White J."/>
            <person name="Yandava C."/>
            <person name="Haas B."/>
            <person name="Nusbaum C."/>
            <person name="Birren B."/>
        </authorList>
    </citation>
    <scope>NUCLEOTIDE SEQUENCE</scope>
    <source>
        <strain evidence="10">ATCC 30864</strain>
    </source>
</reference>
<evidence type="ECO:0000256" key="3">
    <source>
        <dbReference type="ARBA" id="ARBA00018615"/>
    </source>
</evidence>
<evidence type="ECO:0000313" key="9">
    <source>
        <dbReference type="EMBL" id="KJE91925.1"/>
    </source>
</evidence>
<dbReference type="GO" id="GO:0005737">
    <property type="term" value="C:cytoplasm"/>
    <property type="evidence" value="ECO:0007669"/>
    <property type="project" value="UniProtKB-SubCell"/>
</dbReference>
<sequence>MVCKACEAKQRALPTTDPFKNKTSKLTGQSSKVRVADNKLLSKAKYTPYQKFEKCLTCKQTCHMPHHKYCQTCAYKRGICSMCGVAIADTSSYKQSVV</sequence>
<dbReference type="Proteomes" id="UP000008743">
    <property type="component" value="Unassembled WGS sequence"/>
</dbReference>
<evidence type="ECO:0000256" key="6">
    <source>
        <dbReference type="ARBA" id="ARBA00022728"/>
    </source>
</evidence>
<gene>
    <name evidence="9" type="ORF">CAOG_002980</name>
</gene>
<dbReference type="PANTHER" id="PTHR11805:SF1">
    <property type="entry name" value="CYSTEINE-RICH PDZ-BINDING PROTEIN"/>
    <property type="match status" value="1"/>
</dbReference>
<dbReference type="GO" id="GO:0008017">
    <property type="term" value="F:microtubule binding"/>
    <property type="evidence" value="ECO:0007669"/>
    <property type="project" value="TreeGrafter"/>
</dbReference>
<dbReference type="EMBL" id="KE346363">
    <property type="protein sequence ID" value="KJE91925.1"/>
    <property type="molecule type" value="Genomic_DNA"/>
</dbReference>
<keyword evidence="5" id="KW-0507">mRNA processing</keyword>
<name>A0A0D2WMA5_CAPO3</name>
<dbReference type="Pfam" id="PF10235">
    <property type="entry name" value="Cript"/>
    <property type="match status" value="1"/>
</dbReference>
<dbReference type="AlphaFoldDB" id="A0A0D2WMA5"/>
<dbReference type="InterPro" id="IPR019367">
    <property type="entry name" value="PDZ-binding_CRIPT"/>
</dbReference>
<dbReference type="GO" id="GO:0008380">
    <property type="term" value="P:RNA splicing"/>
    <property type="evidence" value="ECO:0007669"/>
    <property type="project" value="UniProtKB-KW"/>
</dbReference>
<evidence type="ECO:0000256" key="1">
    <source>
        <dbReference type="ARBA" id="ARBA00004496"/>
    </source>
</evidence>
<dbReference type="PhylomeDB" id="A0A0D2WMA5"/>
<dbReference type="GO" id="GO:0005681">
    <property type="term" value="C:spliceosomal complex"/>
    <property type="evidence" value="ECO:0007669"/>
    <property type="project" value="UniProtKB-KW"/>
</dbReference>
<keyword evidence="10" id="KW-1185">Reference proteome</keyword>
<keyword evidence="6" id="KW-0747">Spliceosome</keyword>
<dbReference type="OrthoDB" id="147332at2759"/>
<evidence type="ECO:0000256" key="5">
    <source>
        <dbReference type="ARBA" id="ARBA00022664"/>
    </source>
</evidence>
<keyword evidence="7" id="KW-0508">mRNA splicing</keyword>
<evidence type="ECO:0000256" key="8">
    <source>
        <dbReference type="ARBA" id="ARBA00032518"/>
    </source>
</evidence>
<comment type="similarity">
    <text evidence="2">Belongs to the CRIPT family.</text>
</comment>
<accession>A0A0D2WMA5</accession>
<protein>
    <recommendedName>
        <fullName evidence="3">Cysteine-rich PDZ-binding protein</fullName>
    </recommendedName>
    <alternativeName>
        <fullName evidence="8">Cysteine-rich interactor of PDZ three</fullName>
    </alternativeName>
</protein>
<evidence type="ECO:0000256" key="2">
    <source>
        <dbReference type="ARBA" id="ARBA00009021"/>
    </source>
</evidence>
<proteinExistence type="inferred from homology"/>
<dbReference type="GO" id="GO:0031122">
    <property type="term" value="P:cytoplasmic microtubule organization"/>
    <property type="evidence" value="ECO:0007669"/>
    <property type="project" value="TreeGrafter"/>
</dbReference>
<evidence type="ECO:0000313" key="10">
    <source>
        <dbReference type="Proteomes" id="UP000008743"/>
    </source>
</evidence>
<keyword evidence="4" id="KW-0963">Cytoplasm</keyword>
<evidence type="ECO:0000256" key="7">
    <source>
        <dbReference type="ARBA" id="ARBA00023187"/>
    </source>
</evidence>